<name>A0A9N9Z1E7_9HYPO</name>
<dbReference type="InterPro" id="IPR011333">
    <property type="entry name" value="SKP1/BTB/POZ_sf"/>
</dbReference>
<protein>
    <recommendedName>
        <fullName evidence="1">BTB domain-containing protein</fullName>
    </recommendedName>
</protein>
<evidence type="ECO:0000313" key="3">
    <source>
        <dbReference type="Proteomes" id="UP000775872"/>
    </source>
</evidence>
<dbReference type="EMBL" id="CABFOC020000021">
    <property type="protein sequence ID" value="CAH0047291.1"/>
    <property type="molecule type" value="Genomic_DNA"/>
</dbReference>
<dbReference type="PROSITE" id="PS50097">
    <property type="entry name" value="BTB"/>
    <property type="match status" value="1"/>
</dbReference>
<keyword evidence="3" id="KW-1185">Reference proteome</keyword>
<dbReference type="SMART" id="SM00225">
    <property type="entry name" value="BTB"/>
    <property type="match status" value="1"/>
</dbReference>
<dbReference type="AlphaFoldDB" id="A0A9N9Z1E7"/>
<reference evidence="2" key="1">
    <citation type="submission" date="2021-10" db="EMBL/GenBank/DDBJ databases">
        <authorList>
            <person name="Piombo E."/>
        </authorList>
    </citation>
    <scope>NUCLEOTIDE SEQUENCE</scope>
</reference>
<dbReference type="OrthoDB" id="5148168at2759"/>
<dbReference type="Gene3D" id="3.30.710.10">
    <property type="entry name" value="Potassium Channel Kv1.1, Chain A"/>
    <property type="match status" value="1"/>
</dbReference>
<evidence type="ECO:0000313" key="2">
    <source>
        <dbReference type="EMBL" id="CAH0047291.1"/>
    </source>
</evidence>
<dbReference type="SUPFAM" id="SSF54695">
    <property type="entry name" value="POZ domain"/>
    <property type="match status" value="1"/>
</dbReference>
<dbReference type="CDD" id="cd18186">
    <property type="entry name" value="BTB_POZ_ZBTB_KLHL-like"/>
    <property type="match status" value="1"/>
</dbReference>
<accession>A0A9N9Z1E7</accession>
<organism evidence="2 3">
    <name type="scientific">Clonostachys solani</name>
    <dbReference type="NCBI Taxonomy" id="160281"/>
    <lineage>
        <taxon>Eukaryota</taxon>
        <taxon>Fungi</taxon>
        <taxon>Dikarya</taxon>
        <taxon>Ascomycota</taxon>
        <taxon>Pezizomycotina</taxon>
        <taxon>Sordariomycetes</taxon>
        <taxon>Hypocreomycetidae</taxon>
        <taxon>Hypocreales</taxon>
        <taxon>Bionectriaceae</taxon>
        <taxon>Clonostachys</taxon>
    </lineage>
</organism>
<gene>
    <name evidence="2" type="ORF">CSOL1703_00018147</name>
</gene>
<comment type="caution">
    <text evidence="2">The sequence shown here is derived from an EMBL/GenBank/DDBJ whole genome shotgun (WGS) entry which is preliminary data.</text>
</comment>
<dbReference type="Pfam" id="PF00651">
    <property type="entry name" value="BTB"/>
    <property type="match status" value="1"/>
</dbReference>
<dbReference type="Proteomes" id="UP000775872">
    <property type="component" value="Unassembled WGS sequence"/>
</dbReference>
<proteinExistence type="predicted"/>
<evidence type="ECO:0000259" key="1">
    <source>
        <dbReference type="PROSITE" id="PS50097"/>
    </source>
</evidence>
<dbReference type="InterPro" id="IPR000210">
    <property type="entry name" value="BTB/POZ_dom"/>
</dbReference>
<sequence>MQTSNSTFPRLLARFQGCEDGDCVVKCRGAEFKVHRSTLREHSPILDAYIACCDKKDEKVVLELHNFSVQTVQALLEFMYCANYSLGRDTIKDLEPECGSGPEVMGTGAYWDAVTAIGQKNLLAACKFHIRVGIAARYYQMNSLDDLSGRKFESSLSGVQVDGLAVVVQNADRLIVDVETQRMVAGAVAGAIQKEDNKHHLENLKMTKGFRGLVAEHLECWRKADEAVLKRLREPRSASERRQYRYEHRHSLDR</sequence>
<feature type="domain" description="BTB" evidence="1">
    <location>
        <begin position="21"/>
        <end position="88"/>
    </location>
</feature>